<evidence type="ECO:0000256" key="1">
    <source>
        <dbReference type="ARBA" id="ARBA00022603"/>
    </source>
</evidence>
<dbReference type="InterPro" id="IPR041698">
    <property type="entry name" value="Methyltransf_25"/>
</dbReference>
<sequence length="255" mass="28599">MTWSAGMYLQFAAERNRPVHDLLARVMTNPVSRAIDLGSGPGNSTEILLAAFPDAHVTGMDSSPEMIAAARDRLPDIDFTLDDIATWVAPGWFDLILANAAIQWVPSHATLLPRLMAKLRPGGSLAVQVPDNLTEATHRLMRQVAEEGPWSDRLLPAFAPWENRLDADRYYRILMPVAQSVDLWRTTYFHRLPSPAGIVEWFRSSTLRGFFALLTADEIVAFEARYQELIEAAYPPLPDGSVLLPFPRLFFVARR</sequence>
<accession>A0A9X2HRU2</accession>
<dbReference type="SUPFAM" id="SSF53335">
    <property type="entry name" value="S-adenosyl-L-methionine-dependent methyltransferases"/>
    <property type="match status" value="1"/>
</dbReference>
<comment type="caution">
    <text evidence="4">The sequence shown here is derived from an EMBL/GenBank/DDBJ whole genome shotgun (WGS) entry which is preliminary data.</text>
</comment>
<keyword evidence="5" id="KW-1185">Reference proteome</keyword>
<dbReference type="GO" id="GO:0032259">
    <property type="term" value="P:methylation"/>
    <property type="evidence" value="ECO:0007669"/>
    <property type="project" value="UniProtKB-KW"/>
</dbReference>
<keyword evidence="2 4" id="KW-0808">Transferase</keyword>
<proteinExistence type="predicted"/>
<dbReference type="PANTHER" id="PTHR43861">
    <property type="entry name" value="TRANS-ACONITATE 2-METHYLTRANSFERASE-RELATED"/>
    <property type="match status" value="1"/>
</dbReference>
<dbReference type="InterPro" id="IPR023149">
    <property type="entry name" value="Trans_acon_MeTrfase_C"/>
</dbReference>
<dbReference type="Proteomes" id="UP001139451">
    <property type="component" value="Unassembled WGS sequence"/>
</dbReference>
<dbReference type="GO" id="GO:0030798">
    <property type="term" value="F:trans-aconitate 2-methyltransferase activity"/>
    <property type="evidence" value="ECO:0007669"/>
    <property type="project" value="UniProtKB-EC"/>
</dbReference>
<dbReference type="PANTHER" id="PTHR43861:SF1">
    <property type="entry name" value="TRANS-ACONITATE 2-METHYLTRANSFERASE"/>
    <property type="match status" value="1"/>
</dbReference>
<dbReference type="EC" id="2.1.1.144" evidence="4"/>
<evidence type="ECO:0000313" key="4">
    <source>
        <dbReference type="EMBL" id="MCP3731435.1"/>
    </source>
</evidence>
<evidence type="ECO:0000259" key="3">
    <source>
        <dbReference type="Pfam" id="PF13649"/>
    </source>
</evidence>
<name>A0A9X2HRU2_9SPHN</name>
<dbReference type="EMBL" id="JAMLDX010000010">
    <property type="protein sequence ID" value="MCP3731435.1"/>
    <property type="molecule type" value="Genomic_DNA"/>
</dbReference>
<dbReference type="NCBIfam" id="NF002463">
    <property type="entry name" value="PRK01683.1"/>
    <property type="match status" value="1"/>
</dbReference>
<feature type="domain" description="Methyltransferase" evidence="3">
    <location>
        <begin position="35"/>
        <end position="123"/>
    </location>
</feature>
<protein>
    <submittedName>
        <fullName evidence="4">Trans-aconitate 2-methyltransferase</fullName>
        <ecNumber evidence="4">2.1.1.144</ecNumber>
    </submittedName>
</protein>
<evidence type="ECO:0000313" key="5">
    <source>
        <dbReference type="Proteomes" id="UP001139451"/>
    </source>
</evidence>
<evidence type="ECO:0000256" key="2">
    <source>
        <dbReference type="ARBA" id="ARBA00022679"/>
    </source>
</evidence>
<dbReference type="InterPro" id="IPR029063">
    <property type="entry name" value="SAM-dependent_MTases_sf"/>
</dbReference>
<dbReference type="CDD" id="cd02440">
    <property type="entry name" value="AdoMet_MTases"/>
    <property type="match status" value="1"/>
</dbReference>
<dbReference type="AlphaFoldDB" id="A0A9X2HRU2"/>
<dbReference type="RefSeq" id="WP_302054004.1">
    <property type="nucleotide sequence ID" value="NZ_JAMLDX010000010.1"/>
</dbReference>
<organism evidence="4 5">
    <name type="scientific">Sphingomonas tagetis</name>
    <dbReference type="NCBI Taxonomy" id="2949092"/>
    <lineage>
        <taxon>Bacteria</taxon>
        <taxon>Pseudomonadati</taxon>
        <taxon>Pseudomonadota</taxon>
        <taxon>Alphaproteobacteria</taxon>
        <taxon>Sphingomonadales</taxon>
        <taxon>Sphingomonadaceae</taxon>
        <taxon>Sphingomonas</taxon>
    </lineage>
</organism>
<gene>
    <name evidence="4" type="primary">tam</name>
    <name evidence="4" type="ORF">M9978_13475</name>
</gene>
<keyword evidence="1 4" id="KW-0489">Methyltransferase</keyword>
<dbReference type="Gene3D" id="3.40.50.150">
    <property type="entry name" value="Vaccinia Virus protein VP39"/>
    <property type="match status" value="1"/>
</dbReference>
<dbReference type="Gene3D" id="1.10.150.290">
    <property type="entry name" value="S-adenosyl-L-methionine-dependent methyltransferases"/>
    <property type="match status" value="1"/>
</dbReference>
<reference evidence="4" key="1">
    <citation type="submission" date="2022-05" db="EMBL/GenBank/DDBJ databases">
        <title>Sphingomonas sp. strain MG17 Genome sequencing and assembly.</title>
        <authorList>
            <person name="Kim I."/>
        </authorList>
    </citation>
    <scope>NUCLEOTIDE SEQUENCE</scope>
    <source>
        <strain evidence="4">MG17</strain>
    </source>
</reference>
<dbReference type="Pfam" id="PF13649">
    <property type="entry name" value="Methyltransf_25"/>
    <property type="match status" value="1"/>
</dbReference>